<evidence type="ECO:0000256" key="2">
    <source>
        <dbReference type="ARBA" id="ARBA00022840"/>
    </source>
</evidence>
<keyword evidence="3" id="KW-1133">Transmembrane helix</keyword>
<proteinExistence type="inferred from homology"/>
<dbReference type="PANTHER" id="PTHR10695:SF46">
    <property type="entry name" value="BIFUNCTIONAL COENZYME A SYNTHASE-RELATED"/>
    <property type="match status" value="1"/>
</dbReference>
<feature type="transmembrane region" description="Helical" evidence="3">
    <location>
        <begin position="91"/>
        <end position="115"/>
    </location>
</feature>
<reference evidence="5" key="1">
    <citation type="submission" date="2016-05" db="EMBL/GenBank/DDBJ databases">
        <authorList>
            <person name="Naeem Raeece"/>
        </authorList>
    </citation>
    <scope>NUCLEOTIDE SEQUENCE [LARGE SCALE GENOMIC DNA]</scope>
</reference>
<dbReference type="GO" id="GO:0015937">
    <property type="term" value="P:coenzyme A biosynthetic process"/>
    <property type="evidence" value="ECO:0007669"/>
    <property type="project" value="InterPro"/>
</dbReference>
<dbReference type="NCBIfam" id="TIGR00152">
    <property type="entry name" value="dephospho-CoA kinase"/>
    <property type="match status" value="1"/>
</dbReference>
<feature type="transmembrane region" description="Helical" evidence="3">
    <location>
        <begin position="68"/>
        <end position="85"/>
    </location>
</feature>
<evidence type="ECO:0000256" key="1">
    <source>
        <dbReference type="ARBA" id="ARBA00022741"/>
    </source>
</evidence>
<dbReference type="SUPFAM" id="SSF52540">
    <property type="entry name" value="P-loop containing nucleoside triphosphate hydrolases"/>
    <property type="match status" value="1"/>
</dbReference>
<accession>A0A1A8W7E4</accession>
<dbReference type="Pfam" id="PF01121">
    <property type="entry name" value="CoaE"/>
    <property type="match status" value="1"/>
</dbReference>
<dbReference type="Proteomes" id="UP000078597">
    <property type="component" value="Unassembled WGS sequence"/>
</dbReference>
<dbReference type="Gene3D" id="3.40.50.300">
    <property type="entry name" value="P-loop containing nucleotide triphosphate hydrolases"/>
    <property type="match status" value="1"/>
</dbReference>
<dbReference type="PROSITE" id="PS51219">
    <property type="entry name" value="DPCK"/>
    <property type="match status" value="1"/>
</dbReference>
<keyword evidence="3" id="KW-0472">Membrane</keyword>
<dbReference type="GO" id="GO:0004140">
    <property type="term" value="F:dephospho-CoA kinase activity"/>
    <property type="evidence" value="ECO:0007669"/>
    <property type="project" value="InterPro"/>
</dbReference>
<dbReference type="HAMAP" id="MF_00376">
    <property type="entry name" value="Dephospho_CoA_kinase"/>
    <property type="match status" value="1"/>
</dbReference>
<keyword evidence="1" id="KW-0547">Nucleotide-binding</keyword>
<name>A0A1A8W7E4_PLAMA</name>
<dbReference type="GO" id="GO:0005524">
    <property type="term" value="F:ATP binding"/>
    <property type="evidence" value="ECO:0007669"/>
    <property type="project" value="UniProtKB-KW"/>
</dbReference>
<evidence type="ECO:0000313" key="5">
    <source>
        <dbReference type="Proteomes" id="UP000078597"/>
    </source>
</evidence>
<keyword evidence="4" id="KW-0808">Transferase</keyword>
<dbReference type="InterPro" id="IPR001977">
    <property type="entry name" value="Depp_CoAkinase"/>
</dbReference>
<protein>
    <submittedName>
        <fullName evidence="4">Dephospho-CoA kinase, putative</fullName>
    </submittedName>
</protein>
<dbReference type="EMBL" id="FLQW01001298">
    <property type="protein sequence ID" value="SBS88921.1"/>
    <property type="molecule type" value="Genomic_DNA"/>
</dbReference>
<gene>
    <name evidence="4" type="ORF">PMALA_024290</name>
</gene>
<feature type="transmembrane region" description="Helical" evidence="3">
    <location>
        <begin position="35"/>
        <end position="56"/>
    </location>
</feature>
<dbReference type="InterPro" id="IPR027417">
    <property type="entry name" value="P-loop_NTPase"/>
</dbReference>
<keyword evidence="2" id="KW-0067">ATP-binding</keyword>
<keyword evidence="4" id="KW-0418">Kinase</keyword>
<dbReference type="CDD" id="cd02022">
    <property type="entry name" value="DPCK"/>
    <property type="match status" value="1"/>
</dbReference>
<sequence length="305" mass="35417">MHNRICPHILQTNYKIRERKTKKTANTSRNRGNKAFFLDKCILSILALSSIPIGFINRKNKFKKIENHKYAICSTIVMNSFLIYVNKFFGLLGIFNFFLGNYLCLIGITGGIAVGKSTFCNFLKKKDVVVINADDITNQIYKKGSICYNKILKHFGEDILNSDKTINRTLLRKIVFNNEENVKYINKITHTYIILQIIKECLKYKFLHFKYNVAIEAPLLIETKLYLLTSPVILLKSSVKNQIKRILSRDKNCTYDTAMSIIKNQLPTDEKIRYADIIINNDGDLLDLQMKCDVVFNKYLKSFFF</sequence>
<evidence type="ECO:0000313" key="4">
    <source>
        <dbReference type="EMBL" id="SBS88921.1"/>
    </source>
</evidence>
<keyword evidence="3" id="KW-0812">Transmembrane</keyword>
<dbReference type="VEuPathDB" id="PlasmoDB:PmUG01_12073300"/>
<evidence type="ECO:0000256" key="3">
    <source>
        <dbReference type="SAM" id="Phobius"/>
    </source>
</evidence>
<organism evidence="4 5">
    <name type="scientific">Plasmodium malariae</name>
    <dbReference type="NCBI Taxonomy" id="5858"/>
    <lineage>
        <taxon>Eukaryota</taxon>
        <taxon>Sar</taxon>
        <taxon>Alveolata</taxon>
        <taxon>Apicomplexa</taxon>
        <taxon>Aconoidasida</taxon>
        <taxon>Haemosporida</taxon>
        <taxon>Plasmodiidae</taxon>
        <taxon>Plasmodium</taxon>
        <taxon>Plasmodium (Plasmodium)</taxon>
    </lineage>
</organism>
<dbReference type="AlphaFoldDB" id="A0A1A8W7E4"/>
<dbReference type="PANTHER" id="PTHR10695">
    <property type="entry name" value="DEPHOSPHO-COA KINASE-RELATED"/>
    <property type="match status" value="1"/>
</dbReference>